<dbReference type="EMBL" id="PQFF01000010">
    <property type="protein sequence ID" value="RHZ89718.1"/>
    <property type="molecule type" value="Genomic_DNA"/>
</dbReference>
<sequence length="147" mass="16734">MSQVSATRKVVLPHYAPECCSSYPEPSLLVFLPRAKEPFWRKAVAKVYNSRYQAPNSVSSGRAPCLRKSVYNNGQWINEDNDNNNGLTTTNDEGPTTTKDQQHYNNDDNGDNDNSNNSDDDNYKNNNYDDNNNDYATKNNNNDNNNW</sequence>
<gene>
    <name evidence="2" type="ORF">Glove_12g70</name>
</gene>
<evidence type="ECO:0000256" key="1">
    <source>
        <dbReference type="SAM" id="MobiDB-lite"/>
    </source>
</evidence>
<name>A0A397JS48_9GLOM</name>
<evidence type="ECO:0000313" key="2">
    <source>
        <dbReference type="EMBL" id="RHZ89718.1"/>
    </source>
</evidence>
<reference evidence="2 3" key="1">
    <citation type="submission" date="2018-08" db="EMBL/GenBank/DDBJ databases">
        <title>Genome and evolution of the arbuscular mycorrhizal fungus Diversispora epigaea (formerly Glomus versiforme) and its bacterial endosymbionts.</title>
        <authorList>
            <person name="Sun X."/>
            <person name="Fei Z."/>
            <person name="Harrison M."/>
        </authorList>
    </citation>
    <scope>NUCLEOTIDE SEQUENCE [LARGE SCALE GENOMIC DNA]</scope>
    <source>
        <strain evidence="2 3">IT104</strain>
    </source>
</reference>
<keyword evidence="3" id="KW-1185">Reference proteome</keyword>
<dbReference type="AlphaFoldDB" id="A0A397JS48"/>
<dbReference type="Proteomes" id="UP000266861">
    <property type="component" value="Unassembled WGS sequence"/>
</dbReference>
<feature type="compositionally biased region" description="Low complexity" evidence="1">
    <location>
        <begin position="124"/>
        <end position="147"/>
    </location>
</feature>
<evidence type="ECO:0000313" key="3">
    <source>
        <dbReference type="Proteomes" id="UP000266861"/>
    </source>
</evidence>
<protein>
    <submittedName>
        <fullName evidence="2">Uncharacterized protein</fullName>
    </submittedName>
</protein>
<feature type="region of interest" description="Disordered" evidence="1">
    <location>
        <begin position="75"/>
        <end position="147"/>
    </location>
</feature>
<accession>A0A397JS48</accession>
<organism evidence="2 3">
    <name type="scientific">Diversispora epigaea</name>
    <dbReference type="NCBI Taxonomy" id="1348612"/>
    <lineage>
        <taxon>Eukaryota</taxon>
        <taxon>Fungi</taxon>
        <taxon>Fungi incertae sedis</taxon>
        <taxon>Mucoromycota</taxon>
        <taxon>Glomeromycotina</taxon>
        <taxon>Glomeromycetes</taxon>
        <taxon>Diversisporales</taxon>
        <taxon>Diversisporaceae</taxon>
        <taxon>Diversispora</taxon>
    </lineage>
</organism>
<proteinExistence type="predicted"/>
<feature type="compositionally biased region" description="Low complexity" evidence="1">
    <location>
        <begin position="75"/>
        <end position="94"/>
    </location>
</feature>
<comment type="caution">
    <text evidence="2">The sequence shown here is derived from an EMBL/GenBank/DDBJ whole genome shotgun (WGS) entry which is preliminary data.</text>
</comment>